<accession>A0ACD5UBV2</accession>
<reference evidence="1" key="2">
    <citation type="submission" date="2025-09" db="UniProtKB">
        <authorList>
            <consortium name="EnsemblPlants"/>
        </authorList>
    </citation>
    <scope>IDENTIFICATION</scope>
</reference>
<protein>
    <submittedName>
        <fullName evidence="1">Uncharacterized protein</fullName>
    </submittedName>
</protein>
<proteinExistence type="predicted"/>
<keyword evidence="2" id="KW-1185">Reference proteome</keyword>
<evidence type="ECO:0000313" key="1">
    <source>
        <dbReference type="EnsemblPlants" id="AVESA.00010b.r2.2AG0223400.1.CDS"/>
    </source>
</evidence>
<organism evidence="1 2">
    <name type="scientific">Avena sativa</name>
    <name type="common">Oat</name>
    <dbReference type="NCBI Taxonomy" id="4498"/>
    <lineage>
        <taxon>Eukaryota</taxon>
        <taxon>Viridiplantae</taxon>
        <taxon>Streptophyta</taxon>
        <taxon>Embryophyta</taxon>
        <taxon>Tracheophyta</taxon>
        <taxon>Spermatophyta</taxon>
        <taxon>Magnoliopsida</taxon>
        <taxon>Liliopsida</taxon>
        <taxon>Poales</taxon>
        <taxon>Poaceae</taxon>
        <taxon>BOP clade</taxon>
        <taxon>Pooideae</taxon>
        <taxon>Poodae</taxon>
        <taxon>Poeae</taxon>
        <taxon>Poeae Chloroplast Group 1 (Aveneae type)</taxon>
        <taxon>Aveninae</taxon>
        <taxon>Avena</taxon>
    </lineage>
</organism>
<name>A0ACD5UBV2_AVESA</name>
<evidence type="ECO:0000313" key="2">
    <source>
        <dbReference type="Proteomes" id="UP001732700"/>
    </source>
</evidence>
<dbReference type="Proteomes" id="UP001732700">
    <property type="component" value="Chromosome 2A"/>
</dbReference>
<reference evidence="1" key="1">
    <citation type="submission" date="2021-05" db="EMBL/GenBank/DDBJ databases">
        <authorList>
            <person name="Scholz U."/>
            <person name="Mascher M."/>
            <person name="Fiebig A."/>
        </authorList>
    </citation>
    <scope>NUCLEOTIDE SEQUENCE [LARGE SCALE GENOMIC DNA]</scope>
</reference>
<dbReference type="EnsemblPlants" id="AVESA.00010b.r2.2AG0223400.1">
    <property type="protein sequence ID" value="AVESA.00010b.r2.2AG0223400.1.CDS"/>
    <property type="gene ID" value="AVESA.00010b.r2.2AG0223400"/>
</dbReference>
<sequence length="722" mass="81859">MEREIVAEYELNEIIHDTLLGSVGSRLSLFARDLRWRSSGWHSSSALRLPTNCYGGSFVIDPDGRWYRGWSNMMFLWSVYSVFYTPLAFCFFRGLPDHLLDLECAQLVFLADVALHFFLAYRDPHTHRLVYDKHRIALRYIKGSFALDMLGCFPWDAIYKFTGRMEVVRYLVWLRLYRARRIQGFFKKMEKDIRISYLFTRIVKLVTVELYCTHTAACVFYYLATTLPPAREGRTWAGSLAMGDRSYADFRHVDLLTRYVTSLYLAIVTMATVGYGDVHAVDTREMVFVLVYVSFDVLLGAYLIGNMTALIVKGSRTERFRDKMTELARYMSRNRLGGDIRAQVKAHLVLQYESSYRRDRIADDIPLAVRSKTLYLDMVSKVHLFKGCSEDFLSQIVVKLHEEFFLPGEVILEQGTVVDQIYIVAHGCLEEIGIQDGEPEEIISEILPYDIVGDVAVICNTPQPYTARVSELCRLLRIDKQSLNSTLQMYFKDSRQILSNLLKGKRTESKGKQLESNIKYLIAKQEADLVLGVNNAAYHGDLFRLKGLISAGADPSKQDYDGRTSLHVAASRGYEDIIRFLIQRGANLNSIDKYGNSPLLTAVTSGHDRIISLLVAHGAALNLEDAGGYLCRVVAEGKTDLLRRLLRFGIDPNCRNYDRRTPLHVAAGEGLPLVADMLVELGADVMARDRWGNTPLDEARRCSSKPLVRILEQAGAGVAADQ</sequence>